<feature type="compositionally biased region" description="Basic and acidic residues" evidence="1">
    <location>
        <begin position="56"/>
        <end position="66"/>
    </location>
</feature>
<organism evidence="2 3">
    <name type="scientific">Gomphillus americanus</name>
    <dbReference type="NCBI Taxonomy" id="1940652"/>
    <lineage>
        <taxon>Eukaryota</taxon>
        <taxon>Fungi</taxon>
        <taxon>Dikarya</taxon>
        <taxon>Ascomycota</taxon>
        <taxon>Pezizomycotina</taxon>
        <taxon>Lecanoromycetes</taxon>
        <taxon>OSLEUM clade</taxon>
        <taxon>Ostropomycetidae</taxon>
        <taxon>Ostropales</taxon>
        <taxon>Graphidaceae</taxon>
        <taxon>Gomphilloideae</taxon>
        <taxon>Gomphillus</taxon>
    </lineage>
</organism>
<comment type="caution">
    <text evidence="2">The sequence shown here is derived from an EMBL/GenBank/DDBJ whole genome shotgun (WGS) entry which is preliminary data.</text>
</comment>
<feature type="region of interest" description="Disordered" evidence="1">
    <location>
        <begin position="39"/>
        <end position="74"/>
    </location>
</feature>
<gene>
    <name evidence="2" type="ORF">GOMPHAMPRED_003759</name>
</gene>
<evidence type="ECO:0000256" key="1">
    <source>
        <dbReference type="SAM" id="MobiDB-lite"/>
    </source>
</evidence>
<proteinExistence type="predicted"/>
<dbReference type="EMBL" id="CAJPDQ010000022">
    <property type="protein sequence ID" value="CAF9924893.1"/>
    <property type="molecule type" value="Genomic_DNA"/>
</dbReference>
<keyword evidence="3" id="KW-1185">Reference proteome</keyword>
<protein>
    <submittedName>
        <fullName evidence="2">Uncharacterized protein</fullName>
    </submittedName>
</protein>
<sequence>MTDISPQICVQIHRVPLEPAIGKFRNSLRLVTVQANTDTQGAGKLSSEDSDSTENDSSRDSILHEEQDVDEDPKETISSLILAFQGHRIAKQLRVPGSSIKLDRDLASLYSRLGNEDINTECFMPLIEAIVAQVTDVEIWKLVLQLIDLTKPINPINPKDPTTPPTSQPSFCGTPRMSNSGSHEGFEETADFLEDGLREEFKNCSYTHVEGFFEKHFEGKSWSSQWKKVFEAIRLEFVDNRWTRLSSPLAERVFWEMTTTSR</sequence>
<accession>A0A8H3IMW0</accession>
<dbReference type="OrthoDB" id="3549610at2759"/>
<name>A0A8H3IMW0_9LECA</name>
<reference evidence="2" key="1">
    <citation type="submission" date="2021-03" db="EMBL/GenBank/DDBJ databases">
        <authorList>
            <person name="Tagirdzhanova G."/>
        </authorList>
    </citation>
    <scope>NUCLEOTIDE SEQUENCE</scope>
</reference>
<evidence type="ECO:0000313" key="2">
    <source>
        <dbReference type="EMBL" id="CAF9924893.1"/>
    </source>
</evidence>
<evidence type="ECO:0000313" key="3">
    <source>
        <dbReference type="Proteomes" id="UP000664169"/>
    </source>
</evidence>
<dbReference type="Proteomes" id="UP000664169">
    <property type="component" value="Unassembled WGS sequence"/>
</dbReference>
<dbReference type="AlphaFoldDB" id="A0A8H3IMW0"/>